<keyword evidence="3" id="KW-1185">Reference proteome</keyword>
<dbReference type="AlphaFoldDB" id="A0AAX0YRX8"/>
<dbReference type="InterPro" id="IPR056906">
    <property type="entry name" value="ORF2/G2P_dom"/>
</dbReference>
<accession>A0AAX0YRX8</accession>
<dbReference type="RefSeq" id="WP_045042302.1">
    <property type="nucleotide sequence ID" value="NZ_JZTB01000005.1"/>
</dbReference>
<proteinExistence type="predicted"/>
<gene>
    <name evidence="2" type="ORF">C0W53_15115</name>
</gene>
<sequence>MPLLSVHEKYPSVSYYLYDETIWIVFNQYAGIIDKIQDAICREVNYMNNKYSRVRTILFHLHVKNYSSKNTVISKFMRSYINRLERKYNTHIGYIWVREQASSDKQHYHIALFISSKVCLNSWHPLKLAKYLCQDIQKIGTINFVKNGLYSMFRNDHVSIQTVILRLSYYAKRYSKTLRDPKTKRFHTRHHK</sequence>
<feature type="domain" description="Replication-associated protein ORF2/G2P" evidence="1">
    <location>
        <begin position="66"/>
        <end position="172"/>
    </location>
</feature>
<dbReference type="Pfam" id="PF23343">
    <property type="entry name" value="REP_ORF2-G2P"/>
    <property type="match status" value="1"/>
</dbReference>
<protein>
    <submittedName>
        <fullName evidence="2">Inovirus Gp2 family protein</fullName>
    </submittedName>
</protein>
<name>A0AAX0YRX8_9GAMM</name>
<evidence type="ECO:0000259" key="1">
    <source>
        <dbReference type="Pfam" id="PF23343"/>
    </source>
</evidence>
<evidence type="ECO:0000313" key="2">
    <source>
        <dbReference type="EMBL" id="PSX44270.1"/>
    </source>
</evidence>
<reference evidence="2 3" key="1">
    <citation type="submission" date="2018-01" db="EMBL/GenBank/DDBJ databases">
        <title>Whole genome sequencing of Histamine producing bacteria.</title>
        <authorList>
            <person name="Butler K."/>
        </authorList>
    </citation>
    <scope>NUCLEOTIDE SEQUENCE [LARGE SCALE GENOMIC DNA]</scope>
    <source>
        <strain evidence="2 3">A1-4</strain>
    </source>
</reference>
<dbReference type="EMBL" id="PYOZ01000009">
    <property type="protein sequence ID" value="PSX44270.1"/>
    <property type="molecule type" value="Genomic_DNA"/>
</dbReference>
<comment type="caution">
    <text evidence="2">The sequence shown here is derived from an EMBL/GenBank/DDBJ whole genome shotgun (WGS) entry which is preliminary data.</text>
</comment>
<organism evidence="2 3">
    <name type="scientific">Photobacterium kishitanii</name>
    <dbReference type="NCBI Taxonomy" id="318456"/>
    <lineage>
        <taxon>Bacteria</taxon>
        <taxon>Pseudomonadati</taxon>
        <taxon>Pseudomonadota</taxon>
        <taxon>Gammaproteobacteria</taxon>
        <taxon>Vibrionales</taxon>
        <taxon>Vibrionaceae</taxon>
        <taxon>Photobacterium</taxon>
    </lineage>
</organism>
<evidence type="ECO:0000313" key="3">
    <source>
        <dbReference type="Proteomes" id="UP000240728"/>
    </source>
</evidence>
<dbReference type="Proteomes" id="UP000240728">
    <property type="component" value="Unassembled WGS sequence"/>
</dbReference>